<name>A0A4V3WMS5_CAMSN</name>
<feature type="compositionally biased region" description="Basic and acidic residues" evidence="8">
    <location>
        <begin position="248"/>
        <end position="270"/>
    </location>
</feature>
<dbReference type="STRING" id="542762.A0A4V3WMS5"/>
<feature type="compositionally biased region" description="Low complexity" evidence="8">
    <location>
        <begin position="139"/>
        <end position="151"/>
    </location>
</feature>
<dbReference type="PANTHER" id="PTHR13815:SF7">
    <property type="entry name" value="GOLGIN SUBFAMILY A MEMBER 5"/>
    <property type="match status" value="1"/>
</dbReference>
<dbReference type="PANTHER" id="PTHR13815">
    <property type="entry name" value="GOLGIN-84"/>
    <property type="match status" value="1"/>
</dbReference>
<evidence type="ECO:0000256" key="7">
    <source>
        <dbReference type="SAM" id="Coils"/>
    </source>
</evidence>
<feature type="compositionally biased region" description="Polar residues" evidence="8">
    <location>
        <begin position="75"/>
        <end position="99"/>
    </location>
</feature>
<organism evidence="9 10">
    <name type="scientific">Camellia sinensis var. sinensis</name>
    <name type="common">China tea</name>
    <dbReference type="NCBI Taxonomy" id="542762"/>
    <lineage>
        <taxon>Eukaryota</taxon>
        <taxon>Viridiplantae</taxon>
        <taxon>Streptophyta</taxon>
        <taxon>Embryophyta</taxon>
        <taxon>Tracheophyta</taxon>
        <taxon>Spermatophyta</taxon>
        <taxon>Magnoliopsida</taxon>
        <taxon>eudicotyledons</taxon>
        <taxon>Gunneridae</taxon>
        <taxon>Pentapetalae</taxon>
        <taxon>asterids</taxon>
        <taxon>Ericales</taxon>
        <taxon>Theaceae</taxon>
        <taxon>Camellia</taxon>
    </lineage>
</organism>
<comment type="caution">
    <text evidence="9">The sequence shown here is derived from an EMBL/GenBank/DDBJ whole genome shotgun (WGS) entry which is preliminary data.</text>
</comment>
<feature type="coiled-coil region" evidence="7">
    <location>
        <begin position="306"/>
        <end position="436"/>
    </location>
</feature>
<feature type="compositionally biased region" description="Polar residues" evidence="8">
    <location>
        <begin position="43"/>
        <end position="59"/>
    </location>
</feature>
<evidence type="ECO:0000256" key="8">
    <source>
        <dbReference type="SAM" id="MobiDB-lite"/>
    </source>
</evidence>
<keyword evidence="2" id="KW-0812">Transmembrane</keyword>
<feature type="compositionally biased region" description="Basic and acidic residues" evidence="8">
    <location>
        <begin position="127"/>
        <end position="138"/>
    </location>
</feature>
<protein>
    <recommendedName>
        <fullName evidence="11">Golgin candidate 1</fullName>
    </recommendedName>
</protein>
<accession>A0A4V3WMS5</accession>
<feature type="compositionally biased region" description="Basic and acidic residues" evidence="8">
    <location>
        <begin position="181"/>
        <end position="191"/>
    </location>
</feature>
<feature type="region of interest" description="Disordered" evidence="8">
    <location>
        <begin position="41"/>
        <end position="276"/>
    </location>
</feature>
<sequence length="742" mass="82051">MAGIVMSWENSGYYYTNMEEEEEEEEVEKYIWAKLAVGDNPDEQINSLLPASNGQGSQTKRTRLKAKAKAKAQKRPSSNETAKTIDTSIEQNSSETLQSDVAPDKDRVVFSIENDGTSPSNSNAQKSNEEQHNVEKDGSISGSLLSESILNEEAKHDAVHEEAPAAVPHVEANALISNDELTNKDSSDVHEGVSSSPIAVKGVEVVHEDPPIDSSSNIRVGDAGTPTKIDEEVSQSISVDAPSKVHMQLKDADLKVEPHSNQKKQQEQKADSSPIKVQDALDEAQGLLKTAISTGQSKEARLARVCAGLQSRLQEYKSENAQLEELLTAERELSKSYEVRIKQLQKDLSSAKSEVTKVESSMGEALAAKNSEIEALVSSMDALKKQAALSEGNLASLQANMESIMRNRELTETRMMQAVREELASVERRAEEERAAHNATKMAAMEREVELEHRALESSTALARIQRTADERTAKVAELEQKVALLEVECASLNQELQDMEARARRGQKKCPEDANQMIQAEVQKMRVEMSAMKRDAEHYSRQSRDAIAFVSAPRPSPPHPTPPHQPESDSAVIFFISISVYSDLCGKGFSYTCNFLYVVIPLFLKYYKQTQLEAMASEKAAAEFQLEKEMKRLQEAQVEAERSRVSRRASSSWEEDTDMKTLEPLPLYHRHMVGASIQVSTALFFHYSLATYSSFLILLNLSGAVAECSKTSRFWGCQGHTISVAISNCSNPAAFLFGENI</sequence>
<feature type="coiled-coil region" evidence="7">
    <location>
        <begin position="620"/>
        <end position="647"/>
    </location>
</feature>
<dbReference type="EMBL" id="SDRB02008285">
    <property type="protein sequence ID" value="THG09737.1"/>
    <property type="molecule type" value="Genomic_DNA"/>
</dbReference>
<dbReference type="GO" id="GO:0000139">
    <property type="term" value="C:Golgi membrane"/>
    <property type="evidence" value="ECO:0007669"/>
    <property type="project" value="UniProtKB-SubCell"/>
</dbReference>
<evidence type="ECO:0000313" key="10">
    <source>
        <dbReference type="Proteomes" id="UP000306102"/>
    </source>
</evidence>
<dbReference type="InterPro" id="IPR019177">
    <property type="entry name" value="Golgin_subfamily_A_member_5"/>
</dbReference>
<feature type="compositionally biased region" description="Basic and acidic residues" evidence="8">
    <location>
        <begin position="152"/>
        <end position="163"/>
    </location>
</feature>
<dbReference type="Gene3D" id="1.10.287.1490">
    <property type="match status" value="1"/>
</dbReference>
<reference evidence="9 10" key="1">
    <citation type="journal article" date="2018" name="Proc. Natl. Acad. Sci. U.S.A.">
        <title>Draft genome sequence of Camellia sinensis var. sinensis provides insights into the evolution of the tea genome and tea quality.</title>
        <authorList>
            <person name="Wei C."/>
            <person name="Yang H."/>
            <person name="Wang S."/>
            <person name="Zhao J."/>
            <person name="Liu C."/>
            <person name="Gao L."/>
            <person name="Xia E."/>
            <person name="Lu Y."/>
            <person name="Tai Y."/>
            <person name="She G."/>
            <person name="Sun J."/>
            <person name="Cao H."/>
            <person name="Tong W."/>
            <person name="Gao Q."/>
            <person name="Li Y."/>
            <person name="Deng W."/>
            <person name="Jiang X."/>
            <person name="Wang W."/>
            <person name="Chen Q."/>
            <person name="Zhang S."/>
            <person name="Li H."/>
            <person name="Wu J."/>
            <person name="Wang P."/>
            <person name="Li P."/>
            <person name="Shi C."/>
            <person name="Zheng F."/>
            <person name="Jian J."/>
            <person name="Huang B."/>
            <person name="Shan D."/>
            <person name="Shi M."/>
            <person name="Fang C."/>
            <person name="Yue Y."/>
            <person name="Li F."/>
            <person name="Li D."/>
            <person name="Wei S."/>
            <person name="Han B."/>
            <person name="Jiang C."/>
            <person name="Yin Y."/>
            <person name="Xia T."/>
            <person name="Zhang Z."/>
            <person name="Bennetzen J.L."/>
            <person name="Zhao S."/>
            <person name="Wan X."/>
        </authorList>
    </citation>
    <scope>NUCLEOTIDE SEQUENCE [LARGE SCALE GENOMIC DNA]</scope>
    <source>
        <strain evidence="10">cv. Shuchazao</strain>
        <tissue evidence="9">Leaf</tissue>
    </source>
</reference>
<evidence type="ECO:0008006" key="11">
    <source>
        <dbReference type="Google" id="ProtNLM"/>
    </source>
</evidence>
<evidence type="ECO:0000256" key="3">
    <source>
        <dbReference type="ARBA" id="ARBA00022989"/>
    </source>
</evidence>
<keyword evidence="5 7" id="KW-0175">Coiled coil</keyword>
<evidence type="ECO:0000313" key="9">
    <source>
        <dbReference type="EMBL" id="THG09737.1"/>
    </source>
</evidence>
<dbReference type="GO" id="GO:0031985">
    <property type="term" value="C:Golgi cisterna"/>
    <property type="evidence" value="ECO:0007669"/>
    <property type="project" value="TreeGrafter"/>
</dbReference>
<feature type="compositionally biased region" description="Basic residues" evidence="8">
    <location>
        <begin position="60"/>
        <end position="74"/>
    </location>
</feature>
<evidence type="ECO:0000256" key="6">
    <source>
        <dbReference type="ARBA" id="ARBA00023136"/>
    </source>
</evidence>
<dbReference type="Proteomes" id="UP000306102">
    <property type="component" value="Unassembled WGS sequence"/>
</dbReference>
<evidence type="ECO:0000256" key="2">
    <source>
        <dbReference type="ARBA" id="ARBA00022692"/>
    </source>
</evidence>
<dbReference type="GO" id="GO:0000301">
    <property type="term" value="P:retrograde transport, vesicle recycling within Golgi"/>
    <property type="evidence" value="ECO:0007669"/>
    <property type="project" value="TreeGrafter"/>
</dbReference>
<keyword evidence="4" id="KW-0333">Golgi apparatus</keyword>
<proteinExistence type="predicted"/>
<dbReference type="GO" id="GO:0007030">
    <property type="term" value="P:Golgi organization"/>
    <property type="evidence" value="ECO:0007669"/>
    <property type="project" value="InterPro"/>
</dbReference>
<comment type="subcellular location">
    <subcellularLocation>
        <location evidence="1">Golgi apparatus membrane</location>
        <topology evidence="1">Single-pass membrane protein</topology>
    </subcellularLocation>
</comment>
<keyword evidence="6" id="KW-0472">Membrane</keyword>
<feature type="compositionally biased region" description="Polar residues" evidence="8">
    <location>
        <begin position="114"/>
        <end position="126"/>
    </location>
</feature>
<gene>
    <name evidence="9" type="ORF">TEA_006562</name>
</gene>
<evidence type="ECO:0000256" key="5">
    <source>
        <dbReference type="ARBA" id="ARBA00023054"/>
    </source>
</evidence>
<evidence type="ECO:0000256" key="1">
    <source>
        <dbReference type="ARBA" id="ARBA00004194"/>
    </source>
</evidence>
<keyword evidence="3" id="KW-1133">Transmembrane helix</keyword>
<dbReference type="AlphaFoldDB" id="A0A4V3WMS5"/>
<keyword evidence="10" id="KW-1185">Reference proteome</keyword>
<evidence type="ECO:0000256" key="4">
    <source>
        <dbReference type="ARBA" id="ARBA00023034"/>
    </source>
</evidence>
<feature type="coiled-coil region" evidence="7">
    <location>
        <begin position="462"/>
        <end position="543"/>
    </location>
</feature>